<dbReference type="InterPro" id="IPR029045">
    <property type="entry name" value="ClpP/crotonase-like_dom_sf"/>
</dbReference>
<evidence type="ECO:0000256" key="4">
    <source>
        <dbReference type="ARBA" id="ARBA00012076"/>
    </source>
</evidence>
<dbReference type="PANTHER" id="PTHR43612">
    <property type="entry name" value="TRIFUNCTIONAL ENZYME SUBUNIT ALPHA"/>
    <property type="match status" value="1"/>
</dbReference>
<evidence type="ECO:0000256" key="5">
    <source>
        <dbReference type="ARBA" id="ARBA00022832"/>
    </source>
</evidence>
<dbReference type="Gene3D" id="3.90.226.10">
    <property type="entry name" value="2-enoyl-CoA Hydratase, Chain A, domain 1"/>
    <property type="match status" value="1"/>
</dbReference>
<dbReference type="Proteomes" id="UP001366060">
    <property type="component" value="Unassembled WGS sequence"/>
</dbReference>
<gene>
    <name evidence="15" type="ORF">V6255_00120</name>
</gene>
<reference evidence="15 16" key="1">
    <citation type="submission" date="2024-02" db="EMBL/GenBank/DDBJ databases">
        <title>Bacteria isolated from the canopy kelp, Nereocystis luetkeana.</title>
        <authorList>
            <person name="Pfister C.A."/>
            <person name="Younker I.T."/>
            <person name="Light S.H."/>
        </authorList>
    </citation>
    <scope>NUCLEOTIDE SEQUENCE [LARGE SCALE GENOMIC DNA]</scope>
    <source>
        <strain evidence="15 16">TI.2.07</strain>
    </source>
</reference>
<dbReference type="InterPro" id="IPR001753">
    <property type="entry name" value="Enoyl-CoA_hydra/iso"/>
</dbReference>
<keyword evidence="8" id="KW-0520">NAD</keyword>
<keyword evidence="10" id="KW-0456">Lyase</keyword>
<keyword evidence="9" id="KW-0443">Lipid metabolism</keyword>
<evidence type="ECO:0000313" key="15">
    <source>
        <dbReference type="EMBL" id="MEL0657527.1"/>
    </source>
</evidence>
<evidence type="ECO:0000256" key="9">
    <source>
        <dbReference type="ARBA" id="ARBA00023098"/>
    </source>
</evidence>
<feature type="domain" description="3-hydroxyacyl-CoA dehydrogenase C-terminal" evidence="13">
    <location>
        <begin position="499"/>
        <end position="593"/>
    </location>
</feature>
<dbReference type="Gene3D" id="3.40.50.720">
    <property type="entry name" value="NAD(P)-binding Rossmann-like Domain"/>
    <property type="match status" value="1"/>
</dbReference>
<comment type="similarity">
    <text evidence="2">In the central section; belongs to the 3-hydroxyacyl-CoA dehydrogenase family.</text>
</comment>
<dbReference type="Pfam" id="PF00378">
    <property type="entry name" value="ECH_1"/>
    <property type="match status" value="1"/>
</dbReference>
<comment type="caution">
    <text evidence="15">The sequence shown here is derived from an EMBL/GenBank/DDBJ whole genome shotgun (WGS) entry which is preliminary data.</text>
</comment>
<dbReference type="EC" id="4.2.1.17" evidence="4"/>
<name>A0ABU9H6M1_9GAMM</name>
<dbReference type="InterPro" id="IPR050136">
    <property type="entry name" value="FA_oxidation_alpha_subunit"/>
</dbReference>
<dbReference type="CDD" id="cd06558">
    <property type="entry name" value="crotonase-like"/>
    <property type="match status" value="1"/>
</dbReference>
<dbReference type="SUPFAM" id="SSF51735">
    <property type="entry name" value="NAD(P)-binding Rossmann-fold domains"/>
    <property type="match status" value="1"/>
</dbReference>
<keyword evidence="11" id="KW-0511">Multifunctional enzyme</keyword>
<evidence type="ECO:0000259" key="13">
    <source>
        <dbReference type="Pfam" id="PF00725"/>
    </source>
</evidence>
<sequence>MKHIQIQKNDWLIRVTFDYQDQAINKLSAELMKELFDVIKDIETAPQKVVSFESAKKDIFIAGAAIEELQKIDSIEMAKEKAQQGLKIFKALELLPQTTVAIIDGACVGGGCELALACNFRLATDNPKTKIGLPEVKLGIIPGWGGTQRLPRLVGLPEALAMILPGKLLPAAKAYRIKLVDKVISSIQLEQQIDQFLEGLRKTRFQESLLSRREPKSIAQKTMAVAMDSHLARLYILKKAHQNVMKTTKGLYPAPLAVLEVYRKKCNFEEGIQRELSAFSNLASTDVCKNLISLFFLNEQVKKEQRERYPQPETLPSSGAVLGAGVMGGGIAWLMSSKGLSVRIKDINWESIQLGYQQAADYFNQLKKRRRIKQAGIDTAINRIGAALDYTGFNHAQIAIEAVIEVMQVKKQVLKEAEAVLPESSLLCTNTSALSVTEMASVLTRPSQFCGMHFFNPVNRMPLVEIVRGEQTSEETIAKAVAISKAWGKVPIVVNDCPGFLVNRILLPYLNEAAYLLQEGADIEKVDSAITTFGMPMGPFQLADEVGIDVGYKVAAILEAGFGERMAVATILEHIHGSLKLSGKKGGRGFYHYKNKEVEVNQLLYQAACVASSKDFSDQDIIDRLMLVMVNEAAHCIDEGIVENAGQLDLAMIMGTGFPAWRGGLCCWADSIGCKEVVQRLDKLQQQVGIRYQVSPYLQKCADEQRSFY</sequence>
<evidence type="ECO:0000256" key="8">
    <source>
        <dbReference type="ARBA" id="ARBA00023027"/>
    </source>
</evidence>
<dbReference type="Pfam" id="PF02737">
    <property type="entry name" value="3HCDH_N"/>
    <property type="match status" value="1"/>
</dbReference>
<dbReference type="SUPFAM" id="SSF52096">
    <property type="entry name" value="ClpP/crotonase"/>
    <property type="match status" value="1"/>
</dbReference>
<evidence type="ECO:0000256" key="11">
    <source>
        <dbReference type="ARBA" id="ARBA00023268"/>
    </source>
</evidence>
<evidence type="ECO:0000259" key="14">
    <source>
        <dbReference type="Pfam" id="PF02737"/>
    </source>
</evidence>
<evidence type="ECO:0000256" key="12">
    <source>
        <dbReference type="ARBA" id="ARBA00049556"/>
    </source>
</evidence>
<dbReference type="InterPro" id="IPR036291">
    <property type="entry name" value="NAD(P)-bd_dom_sf"/>
</dbReference>
<feature type="domain" description="3-hydroxyacyl-CoA dehydrogenase NAD binding" evidence="14">
    <location>
        <begin position="320"/>
        <end position="497"/>
    </location>
</feature>
<dbReference type="InterPro" id="IPR006180">
    <property type="entry name" value="3-OHacyl-CoA_DH_CS"/>
</dbReference>
<comment type="catalytic activity">
    <reaction evidence="12">
        <text>a (3S)-3-hydroxyacyl-CoA + NAD(+) = a 3-oxoacyl-CoA + NADH + H(+)</text>
        <dbReference type="Rhea" id="RHEA:22432"/>
        <dbReference type="ChEBI" id="CHEBI:15378"/>
        <dbReference type="ChEBI" id="CHEBI:57318"/>
        <dbReference type="ChEBI" id="CHEBI:57540"/>
        <dbReference type="ChEBI" id="CHEBI:57945"/>
        <dbReference type="ChEBI" id="CHEBI:90726"/>
        <dbReference type="EC" id="1.1.1.35"/>
    </reaction>
</comment>
<dbReference type="InterPro" id="IPR006108">
    <property type="entry name" value="3HC_DH_C"/>
</dbReference>
<evidence type="ECO:0000256" key="1">
    <source>
        <dbReference type="ARBA" id="ARBA00005005"/>
    </source>
</evidence>
<evidence type="ECO:0000313" key="16">
    <source>
        <dbReference type="Proteomes" id="UP001366060"/>
    </source>
</evidence>
<dbReference type="RefSeq" id="WP_341626335.1">
    <property type="nucleotide sequence ID" value="NZ_JBAKBA010000001.1"/>
</dbReference>
<keyword evidence="7" id="KW-0560">Oxidoreductase</keyword>
<keyword evidence="6" id="KW-0442">Lipid degradation</keyword>
<keyword evidence="16" id="KW-1185">Reference proteome</keyword>
<evidence type="ECO:0000256" key="6">
    <source>
        <dbReference type="ARBA" id="ARBA00022963"/>
    </source>
</evidence>
<accession>A0ABU9H6M1</accession>
<evidence type="ECO:0000256" key="7">
    <source>
        <dbReference type="ARBA" id="ARBA00023002"/>
    </source>
</evidence>
<dbReference type="InterPro" id="IPR008927">
    <property type="entry name" value="6-PGluconate_DH-like_C_sf"/>
</dbReference>
<dbReference type="InterPro" id="IPR006176">
    <property type="entry name" value="3-OHacyl-CoA_DH_NAD-bd"/>
</dbReference>
<evidence type="ECO:0000256" key="2">
    <source>
        <dbReference type="ARBA" id="ARBA00007005"/>
    </source>
</evidence>
<comment type="pathway">
    <text evidence="1">Lipid metabolism; fatty acid beta-oxidation.</text>
</comment>
<dbReference type="SUPFAM" id="SSF48179">
    <property type="entry name" value="6-phosphogluconate dehydrogenase C-terminal domain-like"/>
    <property type="match status" value="2"/>
</dbReference>
<organism evidence="15 16">
    <name type="scientific">Psychromonas arctica</name>
    <dbReference type="NCBI Taxonomy" id="168275"/>
    <lineage>
        <taxon>Bacteria</taxon>
        <taxon>Pseudomonadati</taxon>
        <taxon>Pseudomonadota</taxon>
        <taxon>Gammaproteobacteria</taxon>
        <taxon>Alteromonadales</taxon>
        <taxon>Psychromonadaceae</taxon>
        <taxon>Psychromonas</taxon>
    </lineage>
</organism>
<protein>
    <recommendedName>
        <fullName evidence="4">enoyl-CoA hydratase</fullName>
        <ecNumber evidence="4">4.2.1.17</ecNumber>
    </recommendedName>
</protein>
<dbReference type="EMBL" id="JBAKBA010000001">
    <property type="protein sequence ID" value="MEL0657527.1"/>
    <property type="molecule type" value="Genomic_DNA"/>
</dbReference>
<comment type="similarity">
    <text evidence="3">In the N-terminal section; belongs to the enoyl-CoA hydratase/isomerase family.</text>
</comment>
<dbReference type="PANTHER" id="PTHR43612:SF3">
    <property type="entry name" value="TRIFUNCTIONAL ENZYME SUBUNIT ALPHA, MITOCHONDRIAL"/>
    <property type="match status" value="1"/>
</dbReference>
<keyword evidence="5" id="KW-0276">Fatty acid metabolism</keyword>
<dbReference type="Pfam" id="PF00725">
    <property type="entry name" value="3HCDH"/>
    <property type="match status" value="1"/>
</dbReference>
<evidence type="ECO:0000256" key="3">
    <source>
        <dbReference type="ARBA" id="ARBA00008750"/>
    </source>
</evidence>
<dbReference type="PROSITE" id="PS00067">
    <property type="entry name" value="3HCDH"/>
    <property type="match status" value="1"/>
</dbReference>
<proteinExistence type="inferred from homology"/>
<evidence type="ECO:0000256" key="10">
    <source>
        <dbReference type="ARBA" id="ARBA00023239"/>
    </source>
</evidence>
<dbReference type="Gene3D" id="1.10.1040.50">
    <property type="match status" value="1"/>
</dbReference>